<evidence type="ECO:0000313" key="3">
    <source>
        <dbReference type="WBParaSite" id="NBR_0001995201-mRNA-1"/>
    </source>
</evidence>
<evidence type="ECO:0000313" key="1">
    <source>
        <dbReference type="EMBL" id="VDL83689.1"/>
    </source>
</evidence>
<dbReference type="EMBL" id="UYSL01024653">
    <property type="protein sequence ID" value="VDL83689.1"/>
    <property type="molecule type" value="Genomic_DNA"/>
</dbReference>
<protein>
    <submittedName>
        <fullName evidence="3">Complex 1 LYR protein</fullName>
    </submittedName>
</protein>
<proteinExistence type="predicted"/>
<dbReference type="AlphaFoldDB" id="A0A0N4YRT0"/>
<reference evidence="1 2" key="2">
    <citation type="submission" date="2018-11" db="EMBL/GenBank/DDBJ databases">
        <authorList>
            <consortium name="Pathogen Informatics"/>
        </authorList>
    </citation>
    <scope>NUCLEOTIDE SEQUENCE [LARGE SCALE GENOMIC DNA]</scope>
</reference>
<dbReference type="Pfam" id="PF09808">
    <property type="entry name" value="SNAPC1"/>
    <property type="match status" value="1"/>
</dbReference>
<organism evidence="3">
    <name type="scientific">Nippostrongylus brasiliensis</name>
    <name type="common">Rat hookworm</name>
    <dbReference type="NCBI Taxonomy" id="27835"/>
    <lineage>
        <taxon>Eukaryota</taxon>
        <taxon>Metazoa</taxon>
        <taxon>Ecdysozoa</taxon>
        <taxon>Nematoda</taxon>
        <taxon>Chromadorea</taxon>
        <taxon>Rhabditida</taxon>
        <taxon>Rhabditina</taxon>
        <taxon>Rhabditomorpha</taxon>
        <taxon>Strongyloidea</taxon>
        <taxon>Heligmosomidae</taxon>
        <taxon>Nippostrongylus</taxon>
    </lineage>
</organism>
<dbReference type="InterPro" id="IPR019188">
    <property type="entry name" value="SNAPC1"/>
</dbReference>
<sequence>MKGGGIGRPPPDAGIPSDMKTLYEAFRERKSFRLLEFYKVAENYGLKSIFAGRMSVAELVGFEENLLKAAFAYIRPRKEYPNGIGEERSLLERIFGVYVTFVIFYAQPLDYVTKVRILFGLFDV</sequence>
<dbReference type="STRING" id="27835.A0A0N4YRT0"/>
<gene>
    <name evidence="1" type="ORF">NBR_LOCUS19953</name>
</gene>
<evidence type="ECO:0000313" key="2">
    <source>
        <dbReference type="Proteomes" id="UP000271162"/>
    </source>
</evidence>
<dbReference type="Proteomes" id="UP000271162">
    <property type="component" value="Unassembled WGS sequence"/>
</dbReference>
<dbReference type="WBParaSite" id="NBR_0001995201-mRNA-1">
    <property type="protein sequence ID" value="NBR_0001995201-mRNA-1"/>
    <property type="gene ID" value="NBR_0001995201"/>
</dbReference>
<name>A0A0N4YRT0_NIPBR</name>
<keyword evidence="2" id="KW-1185">Reference proteome</keyword>
<reference evidence="3" key="1">
    <citation type="submission" date="2017-02" db="UniProtKB">
        <authorList>
            <consortium name="WormBaseParasite"/>
        </authorList>
    </citation>
    <scope>IDENTIFICATION</scope>
</reference>
<accession>A0A0N4YRT0</accession>